<dbReference type="Pfam" id="PF20416">
    <property type="entry name" value="UTP20"/>
    <property type="match status" value="1"/>
</dbReference>
<dbReference type="InterPro" id="IPR052575">
    <property type="entry name" value="SSU_processome_comp_20"/>
</dbReference>
<evidence type="ECO:0000256" key="1">
    <source>
        <dbReference type="SAM" id="MobiDB-lite"/>
    </source>
</evidence>
<dbReference type="GO" id="GO:0032040">
    <property type="term" value="C:small-subunit processome"/>
    <property type="evidence" value="ECO:0007669"/>
    <property type="project" value="TreeGrafter"/>
</dbReference>
<accession>A0A8E2FA42</accession>
<evidence type="ECO:0000259" key="3">
    <source>
        <dbReference type="Pfam" id="PF20416"/>
    </source>
</evidence>
<dbReference type="OrthoDB" id="360653at2759"/>
<dbReference type="InterPro" id="IPR011989">
    <property type="entry name" value="ARM-like"/>
</dbReference>
<dbReference type="PANTHER" id="PTHR17695:SF11">
    <property type="entry name" value="SMALL SUBUNIT PROCESSOME COMPONENT 20 HOMOLOG"/>
    <property type="match status" value="1"/>
</dbReference>
<dbReference type="InterPro" id="IPR016024">
    <property type="entry name" value="ARM-type_fold"/>
</dbReference>
<dbReference type="SUPFAM" id="SSF48371">
    <property type="entry name" value="ARM repeat"/>
    <property type="match status" value="3"/>
</dbReference>
<feature type="region of interest" description="Disordered" evidence="1">
    <location>
        <begin position="2612"/>
        <end position="2645"/>
    </location>
</feature>
<protein>
    <submittedName>
        <fullName evidence="4">HEAT repeat protein-like protein</fullName>
    </submittedName>
</protein>
<evidence type="ECO:0000313" key="4">
    <source>
        <dbReference type="EMBL" id="OCL13236.1"/>
    </source>
</evidence>
<gene>
    <name evidence="4" type="ORF">AOQ84DRAFT_385542</name>
</gene>
<dbReference type="GO" id="GO:0030686">
    <property type="term" value="C:90S preribosome"/>
    <property type="evidence" value="ECO:0007669"/>
    <property type="project" value="TreeGrafter"/>
</dbReference>
<dbReference type="Gene3D" id="1.25.10.10">
    <property type="entry name" value="Leucine-rich Repeat Variant"/>
    <property type="match status" value="3"/>
</dbReference>
<proteinExistence type="predicted"/>
<feature type="compositionally biased region" description="Acidic residues" evidence="1">
    <location>
        <begin position="2457"/>
        <end position="2469"/>
    </location>
</feature>
<sequence>MAAMSRGRMEKTERVKKTKGGTASSRKHHFESFSQRIAKLNIDPVRRIRRPTVDDADITTTFSYFKTSFDEWKDLNLSEGFTGFAREVAPLCESLPQILHHDNRIMDMLVAYIETGDTWSLEPLLSLVAHFAHDLGVRFEKHFARAVTTVLRIAVKNQAAEVIEWSFTCLAWLFKYLSRLLVPDLRPLFDLMAPLLRKQNQKPFITRFAAEALSFLVRKAGAAFHRDKKPLGTIIRHILQDLEESSRQGNTEQYEVGLMALFMESVKGIQRGIHSSGQAVIQELLEQTFDTLALMSSTQQPSPAEKVFNGVLIALIHHTDANTFRPLLEAMMEKMQTIELNSSENIGLSARLLFLISGVRKGSRIEDWAPILERLNRLISTINEKEIEIASAIPDVLATFALVIQGCPLDVAIPYVRLLETFTGEPWEDHFLPFCNFFADLGSERFKSLLLPHFQRFISLKWDKYGETLWLILPEISRLGCIQGQSLSFPQGWQHHIVKVYKDLANTNFPVNDEDSLVYACNGFIAAFPTFFMEPRLKECIFSALAAVLDNLLEATSPSPSRPRDIFVAGNVFSYLAREGQSARLRDGAWPLLCKISGIYARHLAFWQGLLLFLTEKSQELELKGPHIVSLKSALMACVGSPSHELRLIALEIIGTITSSMEGEQNDIIATALLIEQTPLNIQTARSISMHVRKLASSYKNMHPNEWLTKTIPMYCFGLLHVKFSQVWDDSCATLKEICETKAGEIIVSEIAFKWLNSFADTLSTSPPQEEENKSTRYFTEFECSNIARISEIASHIQASFKDAPLQLKALFDSQHQPTAFFTPSNRAQALRVLNGIPRIAEKHSRLLVPVLLEWANGTDAELLQEHEMNTTDQGLGDFGMKWARKDQKAMLSLFTQFTNPKVLYKTNEVYSALLTLLGNGDVEIQKSALKAILTWKNAGINRYEENLFNLLDDARFREQISVFLDVGEEDSNLQEEHRDALIPIILRLLYGKVITRSGSASGRRVQESKRKAVFIALTRLGDDALKQFLQIALGSLDGISVVRDQVLNEDALQLDLLSPRKQVGLLNMLEDLLETLRTTLAPFISQIVDPLLYCLIRASRTVTRSVGCDAPIAASENVQLSLLKTIRQIGFHSLNILFESCPEFSWGSYIPGIIQELVEPKLEQLPIETAQSVSGMLRLFCAWGKSLKTAPFLIEHNQGILSKVAECLQVPSAKDEVKLFVLNDILRSIIRLTSSHDPDVHSELHRDQQENVRKHILQPHANDFLIHIGNLLRKSPSKDLLEAGVQSIAELAPFVEGSSESRNMIEIATFLLRQPSKRVNPKTKGDLLRIIHEFIPRCDLKTQDELFSSVFEVICSLFSFFQDRPSRTVLSNIVKNLSKSHANLREISDLCEELNSYSTSRLDEPDFERRSKAFSTINEEKYLVYSVEQWRPLVFNMLYYIKDTEELSIRVNASFSLRRFIDAAKNSSSVVADNFKELISLAVLPGLQNGVRESSELVRVEYLAVLAHLVRSFPSWPAVSDMHVLLSGDDEEASFFTNILHIQQHRRLRALRRLAAETQAGNLESNNISHIFIPLLEHFIFDKADDESAHHLAAETVSTVGALAEWLEWPQYRVLLRRFTSYIQSKEDMEKTIIKLLGTIMDALSRAGQSKGYIMFDLAEKKASVNGHTSTDDSCMEIDVPQSKLSRTLPSQEKLADDLTRNILPPLMAFLHNKDESTVSLRVPIAVAVAKILRILPPEEFSTRLPPVLTDVCHILRSKSQGARDMTRKTLADISALIGPAYFGFVLKELRSALQRGYQLHVLSFTVHSILISMSAISKPGDLDYCLHEIVAVIMDDIFGVTGQEKDAEDYISKMKEVKSSKSFDSMELIAKNTTLSHLTELIRPIRALLLEKLDLKMVKKIDELIRRIGLGILHNEAVKDRDVLVFCYEIIQEVYRANAEPGRLKEEDYKTKRYLINMKGANKSGNRGSGTSHIHKMTRFSLDILRTVLHKHDELQTTQNIAGFISIIGDALVQGQEEVQMSALRLLTTIIKVPLPAIDENAPAYVSEALRIIKAAVSTNSELAQAALKLISAIIRERRSIAVKEKDLAYLLKRLKPDLEEPDRQGVTFNFLKAVMTRKIVITEVYEVLDSVAAMMVTNHTKTARDLARSVYFQFLMEYPQGKERLGKQLGFLVKNLGYKYVEGRQSVMEALHLIITKVGDNLIQDILDTVFVPLVMAMINDDSSECREMAGTLVKRALERADSEKMKSFISLLRTWLEQDEQPLLKRVAVQCWTLYFEASEAKAKETPFVLEQFNKILSEAAERREGGDWELIYYALQAFSKLCKLSPDKTFIPDLDDLWDSVRICLSFPHAWVKLSAAKLVGMYFADFASANSENGLGLIPLRGSRGLHITDEDMIHATNASLRTLRVPSVSEELCTQTIRNLAFLARCFAVNDLRWSRQAVSEPKDHGAGETESEEDEPEDEQEITGAATAGDPTALYHLITRLTTLLRREPANTRSPALYPKTAIITLIFTLCSILPISSLAPSLHHVLTPLYTLTDPTTTVPHSIDEGFNEAYKALVEKAQEIMSVLQKRMGTTEYVALLQNVQKGIRDRREGRRAKRRIEAVSMPEKVSQEKRRRQDLKRVKRKEKGLEARGRRRGW</sequence>
<feature type="region of interest" description="Disordered" evidence="1">
    <location>
        <begin position="1"/>
        <end position="28"/>
    </location>
</feature>
<dbReference type="PANTHER" id="PTHR17695">
    <property type="entry name" value="SMALL SUBUNIT PROCESSOME COMPONENT 20 HOMOLOG"/>
    <property type="match status" value="1"/>
</dbReference>
<feature type="region of interest" description="Disordered" evidence="1">
    <location>
        <begin position="2446"/>
        <end position="2474"/>
    </location>
</feature>
<dbReference type="Pfam" id="PF07539">
    <property type="entry name" value="UTP20_N"/>
    <property type="match status" value="1"/>
</dbReference>
<evidence type="ECO:0000259" key="2">
    <source>
        <dbReference type="Pfam" id="PF07539"/>
    </source>
</evidence>
<dbReference type="Proteomes" id="UP000250140">
    <property type="component" value="Unassembled WGS sequence"/>
</dbReference>
<dbReference type="InterPro" id="IPR046523">
    <property type="entry name" value="UTP20_dom"/>
</dbReference>
<evidence type="ECO:0000313" key="5">
    <source>
        <dbReference type="Proteomes" id="UP000250140"/>
    </source>
</evidence>
<dbReference type="EMBL" id="KV748762">
    <property type="protein sequence ID" value="OCL13236.1"/>
    <property type="molecule type" value="Genomic_DNA"/>
</dbReference>
<keyword evidence="5" id="KW-1185">Reference proteome</keyword>
<feature type="domain" description="U3 small nucleolar RNA-associated protein 20 N-terminal" evidence="2">
    <location>
        <begin position="882"/>
        <end position="1496"/>
    </location>
</feature>
<dbReference type="InterPro" id="IPR011430">
    <property type="entry name" value="UTP20_N"/>
</dbReference>
<reference evidence="4 5" key="1">
    <citation type="journal article" date="2016" name="Nat. Commun.">
        <title>Ectomycorrhizal ecology is imprinted in the genome of the dominant symbiotic fungus Cenococcum geophilum.</title>
        <authorList>
            <consortium name="DOE Joint Genome Institute"/>
            <person name="Peter M."/>
            <person name="Kohler A."/>
            <person name="Ohm R.A."/>
            <person name="Kuo A."/>
            <person name="Krutzmann J."/>
            <person name="Morin E."/>
            <person name="Arend M."/>
            <person name="Barry K.W."/>
            <person name="Binder M."/>
            <person name="Choi C."/>
            <person name="Clum A."/>
            <person name="Copeland A."/>
            <person name="Grisel N."/>
            <person name="Haridas S."/>
            <person name="Kipfer T."/>
            <person name="LaButti K."/>
            <person name="Lindquist E."/>
            <person name="Lipzen A."/>
            <person name="Maire R."/>
            <person name="Meier B."/>
            <person name="Mihaltcheva S."/>
            <person name="Molinier V."/>
            <person name="Murat C."/>
            <person name="Poggeler S."/>
            <person name="Quandt C.A."/>
            <person name="Sperisen C."/>
            <person name="Tritt A."/>
            <person name="Tisserant E."/>
            <person name="Crous P.W."/>
            <person name="Henrissat B."/>
            <person name="Nehls U."/>
            <person name="Egli S."/>
            <person name="Spatafora J.W."/>
            <person name="Grigoriev I.V."/>
            <person name="Martin F.M."/>
        </authorList>
    </citation>
    <scope>NUCLEOTIDE SEQUENCE [LARGE SCALE GENOMIC DNA]</scope>
    <source>
        <strain evidence="4 5">CBS 207.34</strain>
    </source>
</reference>
<feature type="domain" description="U3 small nucleolar RNA-associated protein 20" evidence="3">
    <location>
        <begin position="1715"/>
        <end position="1933"/>
    </location>
</feature>
<name>A0A8E2FA42_9PEZI</name>
<feature type="compositionally biased region" description="Basic residues" evidence="1">
    <location>
        <begin position="2620"/>
        <end position="2633"/>
    </location>
</feature>
<feature type="compositionally biased region" description="Basic residues" evidence="1">
    <location>
        <begin position="16"/>
        <end position="28"/>
    </location>
</feature>
<organism evidence="4 5">
    <name type="scientific">Glonium stellatum</name>
    <dbReference type="NCBI Taxonomy" id="574774"/>
    <lineage>
        <taxon>Eukaryota</taxon>
        <taxon>Fungi</taxon>
        <taxon>Dikarya</taxon>
        <taxon>Ascomycota</taxon>
        <taxon>Pezizomycotina</taxon>
        <taxon>Dothideomycetes</taxon>
        <taxon>Pleosporomycetidae</taxon>
        <taxon>Gloniales</taxon>
        <taxon>Gloniaceae</taxon>
        <taxon>Glonium</taxon>
    </lineage>
</organism>